<dbReference type="EMBL" id="PNBA02000017">
    <property type="protein sequence ID" value="KAG6395020.1"/>
    <property type="molecule type" value="Genomic_DNA"/>
</dbReference>
<sequence>MVPAELKPRQEPSMVPAELKPRQEPSMVPAELKPRQEPSMVPAELKPRQEPSMVPAELKPRQEPSMVPAELKPRQEPSMVPAELKPRPEPSMVPAELQLRHEPSRETTKPSPPHRHGDGGVALERRWLRLQGCLRRDLLESSQSHLSNVLYIGGERSIEVVSLACARVGGERIQSFLSGSMNVLIAQALNDKTWYKGLRELEDLDSKVPIAHVQDVIEAHIFAMENSEMNGRFLVASDFLK</sequence>
<organism evidence="3">
    <name type="scientific">Salvia splendens</name>
    <name type="common">Scarlet sage</name>
    <dbReference type="NCBI Taxonomy" id="180675"/>
    <lineage>
        <taxon>Eukaryota</taxon>
        <taxon>Viridiplantae</taxon>
        <taxon>Streptophyta</taxon>
        <taxon>Embryophyta</taxon>
        <taxon>Tracheophyta</taxon>
        <taxon>Spermatophyta</taxon>
        <taxon>Magnoliopsida</taxon>
        <taxon>eudicotyledons</taxon>
        <taxon>Gunneridae</taxon>
        <taxon>Pentapetalae</taxon>
        <taxon>asterids</taxon>
        <taxon>lamiids</taxon>
        <taxon>Lamiales</taxon>
        <taxon>Lamiaceae</taxon>
        <taxon>Nepetoideae</taxon>
        <taxon>Mentheae</taxon>
        <taxon>Salviinae</taxon>
        <taxon>Salvia</taxon>
        <taxon>Salvia subgen. Calosphace</taxon>
        <taxon>core Calosphace</taxon>
    </lineage>
</organism>
<proteinExistence type="predicted"/>
<reference evidence="3" key="2">
    <citation type="submission" date="2020-08" db="EMBL/GenBank/DDBJ databases">
        <title>Plant Genome Project.</title>
        <authorList>
            <person name="Zhang R.-G."/>
        </authorList>
    </citation>
    <scope>NUCLEOTIDE SEQUENCE</scope>
    <source>
        <strain evidence="3">Huo1</strain>
        <tissue evidence="3">Leaf</tissue>
    </source>
</reference>
<dbReference type="InterPro" id="IPR001509">
    <property type="entry name" value="Epimerase_deHydtase"/>
</dbReference>
<accession>A0A8X8WHV6</accession>
<dbReference type="Proteomes" id="UP000298416">
    <property type="component" value="Unassembled WGS sequence"/>
</dbReference>
<dbReference type="InterPro" id="IPR036291">
    <property type="entry name" value="NAD(P)-bd_dom_sf"/>
</dbReference>
<comment type="caution">
    <text evidence="3">The sequence shown here is derived from an EMBL/GenBank/DDBJ whole genome shotgun (WGS) entry which is preliminary data.</text>
</comment>
<keyword evidence="4" id="KW-1185">Reference proteome</keyword>
<feature type="region of interest" description="Disordered" evidence="1">
    <location>
        <begin position="1"/>
        <end position="95"/>
    </location>
</feature>
<evidence type="ECO:0000256" key="1">
    <source>
        <dbReference type="SAM" id="MobiDB-lite"/>
    </source>
</evidence>
<protein>
    <recommendedName>
        <fullName evidence="2">NAD-dependent epimerase/dehydratase domain-containing protein</fullName>
    </recommendedName>
</protein>
<dbReference type="AlphaFoldDB" id="A0A8X8WHV6"/>
<feature type="region of interest" description="Disordered" evidence="1">
    <location>
        <begin position="100"/>
        <end position="119"/>
    </location>
</feature>
<feature type="domain" description="NAD-dependent epimerase/dehydratase" evidence="2">
    <location>
        <begin position="152"/>
        <end position="228"/>
    </location>
</feature>
<dbReference type="Pfam" id="PF01370">
    <property type="entry name" value="Epimerase"/>
    <property type="match status" value="1"/>
</dbReference>
<feature type="compositionally biased region" description="Basic and acidic residues" evidence="1">
    <location>
        <begin position="1"/>
        <end position="10"/>
    </location>
</feature>
<dbReference type="Gene3D" id="3.40.50.720">
    <property type="entry name" value="NAD(P)-binding Rossmann-like Domain"/>
    <property type="match status" value="1"/>
</dbReference>
<evidence type="ECO:0000259" key="2">
    <source>
        <dbReference type="Pfam" id="PF01370"/>
    </source>
</evidence>
<evidence type="ECO:0000313" key="3">
    <source>
        <dbReference type="EMBL" id="KAG6395020.1"/>
    </source>
</evidence>
<gene>
    <name evidence="3" type="ORF">SASPL_145611</name>
</gene>
<name>A0A8X8WHV6_SALSN</name>
<reference evidence="3" key="1">
    <citation type="submission" date="2018-01" db="EMBL/GenBank/DDBJ databases">
        <authorList>
            <person name="Mao J.F."/>
        </authorList>
    </citation>
    <scope>NUCLEOTIDE SEQUENCE</scope>
    <source>
        <strain evidence="3">Huo1</strain>
        <tissue evidence="3">Leaf</tissue>
    </source>
</reference>
<evidence type="ECO:0000313" key="4">
    <source>
        <dbReference type="Proteomes" id="UP000298416"/>
    </source>
</evidence>
<dbReference type="SUPFAM" id="SSF51735">
    <property type="entry name" value="NAD(P)-binding Rossmann-fold domains"/>
    <property type="match status" value="1"/>
</dbReference>